<dbReference type="KEGG" id="clus:A9F13_02g03124"/>
<reference evidence="2 3" key="1">
    <citation type="submission" date="2017-04" db="EMBL/GenBank/DDBJ databases">
        <title>Draft genome of the yeast Clavispora lusitaniae type strain CBS 6936.</title>
        <authorList>
            <person name="Durrens P."/>
            <person name="Klopp C."/>
            <person name="Biteau N."/>
            <person name="Fitton-Ouhabi V."/>
            <person name="Dementhon K."/>
            <person name="Accoceberry I."/>
            <person name="Sherman D.J."/>
            <person name="Noel T."/>
        </authorList>
    </citation>
    <scope>NUCLEOTIDE SEQUENCE [LARGE SCALE GENOMIC DNA]</scope>
    <source>
        <strain evidence="2 3">CBS 6936</strain>
    </source>
</reference>
<dbReference type="Pfam" id="PF01501">
    <property type="entry name" value="Glyco_transf_8"/>
    <property type="match status" value="1"/>
</dbReference>
<dbReference type="AlphaFoldDB" id="A0AA91Q348"/>
<name>A0AA91Q348_CLALS</name>
<dbReference type="InterPro" id="IPR002495">
    <property type="entry name" value="Glyco_trans_8"/>
</dbReference>
<evidence type="ECO:0000313" key="3">
    <source>
        <dbReference type="Proteomes" id="UP000195602"/>
    </source>
</evidence>
<feature type="region of interest" description="Disordered" evidence="1">
    <location>
        <begin position="440"/>
        <end position="466"/>
    </location>
</feature>
<evidence type="ECO:0000256" key="1">
    <source>
        <dbReference type="SAM" id="MobiDB-lite"/>
    </source>
</evidence>
<dbReference type="PANTHER" id="PTHR11183">
    <property type="entry name" value="GLYCOGENIN SUBFAMILY MEMBER"/>
    <property type="match status" value="1"/>
</dbReference>
<dbReference type="InterPro" id="IPR050587">
    <property type="entry name" value="GNT1/Glycosyltrans_8"/>
</dbReference>
<dbReference type="EMBL" id="LYUB02000002">
    <property type="protein sequence ID" value="OVF10491.1"/>
    <property type="molecule type" value="Genomic_DNA"/>
</dbReference>
<evidence type="ECO:0000313" key="2">
    <source>
        <dbReference type="EMBL" id="OVF10491.1"/>
    </source>
</evidence>
<feature type="compositionally biased region" description="Polar residues" evidence="1">
    <location>
        <begin position="565"/>
        <end position="575"/>
    </location>
</feature>
<protein>
    <submittedName>
        <fullName evidence="2">Glycogenin glucosyltransferase</fullName>
    </submittedName>
</protein>
<dbReference type="Proteomes" id="UP000195602">
    <property type="component" value="Unassembled WGS sequence"/>
</dbReference>
<accession>A0AA91Q348</accession>
<feature type="compositionally biased region" description="Basic and acidic residues" evidence="1">
    <location>
        <begin position="521"/>
        <end position="563"/>
    </location>
</feature>
<gene>
    <name evidence="2" type="ORF">A9F13_02g03124</name>
</gene>
<dbReference type="InterPro" id="IPR029044">
    <property type="entry name" value="Nucleotide-diphossugar_trans"/>
</dbReference>
<dbReference type="GO" id="GO:0016757">
    <property type="term" value="F:glycosyltransferase activity"/>
    <property type="evidence" value="ECO:0007669"/>
    <property type="project" value="InterPro"/>
</dbReference>
<comment type="caution">
    <text evidence="2">The sequence shown here is derived from an EMBL/GenBank/DDBJ whole genome shotgun (WGS) entry which is preliminary data.</text>
</comment>
<proteinExistence type="predicted"/>
<organism evidence="2 3">
    <name type="scientific">Clavispora lusitaniae</name>
    <name type="common">Candida lusitaniae</name>
    <dbReference type="NCBI Taxonomy" id="36911"/>
    <lineage>
        <taxon>Eukaryota</taxon>
        <taxon>Fungi</taxon>
        <taxon>Dikarya</taxon>
        <taxon>Ascomycota</taxon>
        <taxon>Saccharomycotina</taxon>
        <taxon>Pichiomycetes</taxon>
        <taxon>Metschnikowiaceae</taxon>
        <taxon>Clavispora</taxon>
    </lineage>
</organism>
<sequence>MYAVASLLYSPDYLPGALVLGHRLQKMAPPDTDLVLLVDLPRFSDRQISLLAQVWTRLVDVNVVSSSLVSLLRHTLKRPELAQTYTKIHLWGLDYSKVLYLDADTLPLLDGQTTVVDLLRLDFPKGKILAAPDSGFPDIFNSGVFGLQPNKDDYRNLVALAASNNPGVSFDGADQGLLNQYFNANPDWVSLQLAGQAPTSNWVQIPFLYNTTPTSQYEYLPAFNYFTGNPGPNGSDSLSSPDELHPGSVPQELSSVFETLGAYGSAAASYFSSKGPSVKLVHFIGPLKPWKSEGSGLFQKWWDAWYDYSHGLSIHEKLGEKPYSVSIKRLVVPGSEPEPDRIYPQDFHTDVSADYHKDVNTNAYSEPQQVEENSASTEKVFKPEDLCDPANYQHMSTPEFQSAAAWDATVEEPPRTRPENVSFTDDLQEYENEWEHVEEEIEEETREDEEEEEFVEQEEEEEEEELTEFLHQPQKSDVDYFGFHSSQVAERVFDEKSDYNPLHSLLKAKDQLLTSISKMAISEKESDTKTDAKTDTPAPKKAETVPVDEKPKDEKQEEKKADVDTSASEVGSSKEQGVPKLFPWEFKTSVAPERTFGI</sequence>
<dbReference type="SUPFAM" id="SSF53448">
    <property type="entry name" value="Nucleotide-diphospho-sugar transferases"/>
    <property type="match status" value="1"/>
</dbReference>
<dbReference type="Gene3D" id="3.90.550.10">
    <property type="entry name" value="Spore Coat Polysaccharide Biosynthesis Protein SpsA, Chain A"/>
    <property type="match status" value="1"/>
</dbReference>
<feature type="region of interest" description="Disordered" evidence="1">
    <location>
        <begin position="520"/>
        <end position="583"/>
    </location>
</feature>